<name>A0A3Q9F641_9BURK</name>
<protein>
    <submittedName>
        <fullName evidence="2">Uncharacterized protein</fullName>
    </submittedName>
</protein>
<reference evidence="2 3" key="1">
    <citation type="submission" date="2018-12" db="EMBL/GenBank/DDBJ databases">
        <title>Cadmium resistance mechanism in endophytic bacteria Burkholderia cenocepacia YG-3.</title>
        <authorList>
            <person name="Zhang X."/>
            <person name="Wang X."/>
            <person name="Zhu Y."/>
        </authorList>
    </citation>
    <scope>NUCLEOTIDE SEQUENCE [LARGE SCALE GENOMIC DNA]</scope>
    <source>
        <strain evidence="2 3">YG-3</strain>
    </source>
</reference>
<dbReference type="EMBL" id="CP034545">
    <property type="protein sequence ID" value="AZQ49915.1"/>
    <property type="molecule type" value="Genomic_DNA"/>
</dbReference>
<evidence type="ECO:0000256" key="1">
    <source>
        <dbReference type="SAM" id="MobiDB-lite"/>
    </source>
</evidence>
<accession>A0A3Q9F641</accession>
<dbReference type="PANTHER" id="PTHR33840">
    <property type="match status" value="1"/>
</dbReference>
<dbReference type="RefSeq" id="WP_126359451.1">
    <property type="nucleotide sequence ID" value="NZ_CP034545.1"/>
</dbReference>
<dbReference type="PANTHER" id="PTHR33840:SF1">
    <property type="entry name" value="TLE1 PHOSPHOLIPASE DOMAIN-CONTAINING PROTEIN"/>
    <property type="match status" value="1"/>
</dbReference>
<gene>
    <name evidence="2" type="ORF">D5R55_02195</name>
</gene>
<evidence type="ECO:0000313" key="3">
    <source>
        <dbReference type="Proteomes" id="UP000277191"/>
    </source>
</evidence>
<sequence>MAERVKLDSDDATPTSVYAQIANRNATMYPKGDCMPCGATIRMGFFFDAFGRHRDIDDQSSSQYSNIARLWEAHRDLVDPRRPANQFWFRFYYSGLGTPLNESAKANEWINAGVAACKMAGKKALSGAESTAKLFTRINTPIKQANVKKRVDDVKKQLLDGFLEGDFSLRPIDKAFQDLRKDIEHIPAQARRVMNVLNASQERYWERTKATGTLLWRNAKNDFKNNVKGAPMKAGWAVARSLFVGIAMENVPIVRDNSVMAKAFGTGVDTRLIAAKDQFKAAYEAVKNQMPKVRAIEVSVFGADRGCVLARAFINDLAEKYKRRDDTDLAIEGVSIQIKFVGLLDAVSSIMSEEAGELIGMVPYLGMLKTSFKDRPLAIPASVQRCVHFAAAHEMRFYQRLDSLEKTRGEQYLYPGTSCDVVGGAPSGSLGLNAELMRVPLQDMLLEAIKAGAVMDTMEDLYLYNAPVFKRFKLSDPIKYDGKEFRIRALVNAYRTLVPRKAGADFMEHSKVFMRWIAARYMDPEFRRAISDPVADWKRNMADADLQRKTAKSQLDWELQRQGINMSMLASRSQDDQAKLRGMKAASDAAQKRYEKLIAEAPKDYSTVWERLEKEAAKKLRSASYQEGLKQSAERIRNMPDSWDSNNKASAEAVEAAMLPEAEMELVSAWKEGIEGKHPLPPDVMALFDMLVHDTLLTSWQDHVLAPSLYFRTRDKDEFGSTNFDKEAKKRKSDDLAAARIDQATKQQQEWARGYKGGATPPPTGH</sequence>
<evidence type="ECO:0000313" key="2">
    <source>
        <dbReference type="EMBL" id="AZQ49915.1"/>
    </source>
</evidence>
<proteinExistence type="predicted"/>
<organism evidence="2 3">
    <name type="scientific">Burkholderia cenocepacia</name>
    <dbReference type="NCBI Taxonomy" id="95486"/>
    <lineage>
        <taxon>Bacteria</taxon>
        <taxon>Pseudomonadati</taxon>
        <taxon>Pseudomonadota</taxon>
        <taxon>Betaproteobacteria</taxon>
        <taxon>Burkholderiales</taxon>
        <taxon>Burkholderiaceae</taxon>
        <taxon>Burkholderia</taxon>
        <taxon>Burkholderia cepacia complex</taxon>
    </lineage>
</organism>
<dbReference type="Proteomes" id="UP000277191">
    <property type="component" value="Chromosome 1"/>
</dbReference>
<feature type="region of interest" description="Disordered" evidence="1">
    <location>
        <begin position="743"/>
        <end position="766"/>
    </location>
</feature>
<dbReference type="AlphaFoldDB" id="A0A3Q9F641"/>